<evidence type="ECO:0000256" key="2">
    <source>
        <dbReference type="ARBA" id="ARBA00023015"/>
    </source>
</evidence>
<dbReference type="Proteomes" id="UP000184330">
    <property type="component" value="Unassembled WGS sequence"/>
</dbReference>
<dbReference type="InterPro" id="IPR003195">
    <property type="entry name" value="TFIID_TAF13"/>
</dbReference>
<keyword evidence="4" id="KW-0539">Nucleus</keyword>
<evidence type="ECO:0000256" key="3">
    <source>
        <dbReference type="ARBA" id="ARBA00023163"/>
    </source>
</evidence>
<dbReference type="GO" id="GO:0003712">
    <property type="term" value="F:transcription coregulator activity"/>
    <property type="evidence" value="ECO:0007669"/>
    <property type="project" value="TreeGrafter"/>
</dbReference>
<dbReference type="SUPFAM" id="SSF47113">
    <property type="entry name" value="Histone-fold"/>
    <property type="match status" value="1"/>
</dbReference>
<reference evidence="6 7" key="1">
    <citation type="submission" date="2016-03" db="EMBL/GenBank/DDBJ databases">
        <authorList>
            <person name="Ploux O."/>
        </authorList>
    </citation>
    <scope>NUCLEOTIDE SEQUENCE [LARGE SCALE GENOMIC DNA]</scope>
    <source>
        <strain evidence="6 7">UAMH 11012</strain>
    </source>
</reference>
<dbReference type="STRING" id="576137.A0A1L7XES2"/>
<organism evidence="6 7">
    <name type="scientific">Phialocephala subalpina</name>
    <dbReference type="NCBI Taxonomy" id="576137"/>
    <lineage>
        <taxon>Eukaryota</taxon>
        <taxon>Fungi</taxon>
        <taxon>Dikarya</taxon>
        <taxon>Ascomycota</taxon>
        <taxon>Pezizomycotina</taxon>
        <taxon>Leotiomycetes</taxon>
        <taxon>Helotiales</taxon>
        <taxon>Mollisiaceae</taxon>
        <taxon>Phialocephala</taxon>
        <taxon>Phialocephala fortinii species complex</taxon>
    </lineage>
</organism>
<sequence length="298" mass="33948">MMFVSGETAEPSTEALTLIEEIVRNQVVEMLTTASGLAARRASRFITNNDLIFQFRHDSPKVSRVQSFLAWKDLRKNAKDEDKDIDADLIATEDPGTSETTDDIASKVKKEILPLPWDISSFYNQTIPMDLSEEKDEMDRATLERLQKEDKRTKDMTKDEYITWSEYRQASFTRRKAKRFKEWAGIGVIAECKANEDVVDILGFLICEMVQRITEGALMVKDQEDIWKNQNENRDFGAEKSGKSVAQGGLFDRAAEGKMAVEPKHIMQAFANLQERPKKGRAMLNGARVQQKTSLKLI</sequence>
<dbReference type="GO" id="GO:0000124">
    <property type="term" value="C:SAGA complex"/>
    <property type="evidence" value="ECO:0007669"/>
    <property type="project" value="TreeGrafter"/>
</dbReference>
<evidence type="ECO:0000256" key="5">
    <source>
        <dbReference type="ARBA" id="ARBA00061274"/>
    </source>
</evidence>
<dbReference type="InterPro" id="IPR009072">
    <property type="entry name" value="Histone-fold"/>
</dbReference>
<dbReference type="EMBL" id="FJOG01000024">
    <property type="protein sequence ID" value="CZR63523.1"/>
    <property type="molecule type" value="Genomic_DNA"/>
</dbReference>
<comment type="subcellular location">
    <subcellularLocation>
        <location evidence="1">Nucleus</location>
    </subcellularLocation>
</comment>
<dbReference type="CDD" id="cd22926">
    <property type="entry name" value="HFD_SPT3"/>
    <property type="match status" value="1"/>
</dbReference>
<proteinExistence type="inferred from homology"/>
<name>A0A1L7XES2_9HELO</name>
<dbReference type="PANTHER" id="PTHR11380">
    <property type="entry name" value="TRANSCRIPTION INITIATION FACTOR TFIID/SUPT3-RELATED"/>
    <property type="match status" value="1"/>
</dbReference>
<evidence type="ECO:0000256" key="4">
    <source>
        <dbReference type="ARBA" id="ARBA00023242"/>
    </source>
</evidence>
<dbReference type="AlphaFoldDB" id="A0A1L7XES2"/>
<evidence type="ECO:0000313" key="7">
    <source>
        <dbReference type="Proteomes" id="UP000184330"/>
    </source>
</evidence>
<evidence type="ECO:0000256" key="1">
    <source>
        <dbReference type="ARBA" id="ARBA00004123"/>
    </source>
</evidence>
<dbReference type="OrthoDB" id="66982at2759"/>
<dbReference type="PANTHER" id="PTHR11380:SF16">
    <property type="entry name" value="TRANSCRIPTION INITIATION PROTEIN SPT3 HOMOLOG"/>
    <property type="match status" value="1"/>
</dbReference>
<dbReference type="GO" id="GO:0005634">
    <property type="term" value="C:nucleus"/>
    <property type="evidence" value="ECO:0007669"/>
    <property type="project" value="UniProtKB-SubCell"/>
</dbReference>
<comment type="similarity">
    <text evidence="5">Belongs to the SPT3 family.</text>
</comment>
<keyword evidence="2" id="KW-0805">Transcription regulation</keyword>
<evidence type="ECO:0000313" key="6">
    <source>
        <dbReference type="EMBL" id="CZR63523.1"/>
    </source>
</evidence>
<keyword evidence="7" id="KW-1185">Reference proteome</keyword>
<protein>
    <submittedName>
        <fullName evidence="6">Related to transcription factor spt3</fullName>
    </submittedName>
</protein>
<dbReference type="GO" id="GO:0006366">
    <property type="term" value="P:transcription by RNA polymerase II"/>
    <property type="evidence" value="ECO:0007669"/>
    <property type="project" value="InterPro"/>
</dbReference>
<gene>
    <name evidence="6" type="ORF">PAC_13420</name>
</gene>
<dbReference type="GO" id="GO:0046982">
    <property type="term" value="F:protein heterodimerization activity"/>
    <property type="evidence" value="ECO:0007669"/>
    <property type="project" value="InterPro"/>
</dbReference>
<accession>A0A1L7XES2</accession>
<keyword evidence="3" id="KW-0804">Transcription</keyword>
<dbReference type="Pfam" id="PF02269">
    <property type="entry name" value="TFIID-18kDa"/>
    <property type="match status" value="1"/>
</dbReference>